<proteinExistence type="predicted"/>
<name>A0ACC1MV04_9HYPO</name>
<evidence type="ECO:0000313" key="1">
    <source>
        <dbReference type="EMBL" id="KAJ2970023.1"/>
    </source>
</evidence>
<sequence>MSFGQGWAQFLGECSRDTTEEILDYFYDQGGNFIDTSNNYQFGESEFRLGEWMKKRGNRDEMVIATKYTTAFRPETGEASIKINLNGCGTKSLQASVKASLQRLQTDYIDLLYVHWWDYNTSISELMQALNSLVISGKVLYLGISNAPAWVVTKANEYARNHGMCQFSVYQGRWSAFHRDFERDIIPMCRAEGMGLSPWGSLGGGRLSNALQGSGQGMGAGQDVSTECTVTAALEAVSRRKNTTVIGTSIAYIMHKAPYVVPVLGSLKVEHLMASIAALSIDLSTEDIQEIEAAAPFDLGFPNNFLWGKEVPAAQGNVHFAAMGGTYDHVEDLKPIKPAKVAE</sequence>
<reference evidence="1" key="1">
    <citation type="submission" date="2022-08" db="EMBL/GenBank/DDBJ databases">
        <title>Genome Sequence of Lecanicillium fungicola.</title>
        <authorList>
            <person name="Buettner E."/>
        </authorList>
    </citation>
    <scope>NUCLEOTIDE SEQUENCE</scope>
    <source>
        <strain evidence="1">Babe33</strain>
    </source>
</reference>
<dbReference type="EMBL" id="JANJQO010001620">
    <property type="protein sequence ID" value="KAJ2970023.1"/>
    <property type="molecule type" value="Genomic_DNA"/>
</dbReference>
<evidence type="ECO:0000313" key="2">
    <source>
        <dbReference type="Proteomes" id="UP001143910"/>
    </source>
</evidence>
<accession>A0ACC1MV04</accession>
<protein>
    <submittedName>
        <fullName evidence="1">Uncharacterized protein</fullName>
    </submittedName>
</protein>
<gene>
    <name evidence="1" type="ORF">NQ176_g8378</name>
</gene>
<organism evidence="1 2">
    <name type="scientific">Zarea fungicola</name>
    <dbReference type="NCBI Taxonomy" id="93591"/>
    <lineage>
        <taxon>Eukaryota</taxon>
        <taxon>Fungi</taxon>
        <taxon>Dikarya</taxon>
        <taxon>Ascomycota</taxon>
        <taxon>Pezizomycotina</taxon>
        <taxon>Sordariomycetes</taxon>
        <taxon>Hypocreomycetidae</taxon>
        <taxon>Hypocreales</taxon>
        <taxon>Cordycipitaceae</taxon>
        <taxon>Zarea</taxon>
    </lineage>
</organism>
<comment type="caution">
    <text evidence="1">The sequence shown here is derived from an EMBL/GenBank/DDBJ whole genome shotgun (WGS) entry which is preliminary data.</text>
</comment>
<dbReference type="Proteomes" id="UP001143910">
    <property type="component" value="Unassembled WGS sequence"/>
</dbReference>
<keyword evidence="2" id="KW-1185">Reference proteome</keyword>